<keyword evidence="1" id="KW-0489">Methyltransferase</keyword>
<dbReference type="InterPro" id="IPR001214">
    <property type="entry name" value="SET_dom"/>
</dbReference>
<dbReference type="GO" id="GO:0032259">
    <property type="term" value="P:methylation"/>
    <property type="evidence" value="ECO:0007669"/>
    <property type="project" value="UniProtKB-KW"/>
</dbReference>
<evidence type="ECO:0000313" key="3">
    <source>
        <dbReference type="EMBL" id="CCE89815.1"/>
    </source>
</evidence>
<dbReference type="SUPFAM" id="SSF82199">
    <property type="entry name" value="SET domain"/>
    <property type="match status" value="1"/>
</dbReference>
<dbReference type="EMBL" id="HE616742">
    <property type="protein sequence ID" value="CCE89815.1"/>
    <property type="molecule type" value="Genomic_DNA"/>
</dbReference>
<organism evidence="3 4">
    <name type="scientific">Torulaspora delbrueckii</name>
    <name type="common">Yeast</name>
    <name type="synonym">Candida colliculosa</name>
    <dbReference type="NCBI Taxonomy" id="4950"/>
    <lineage>
        <taxon>Eukaryota</taxon>
        <taxon>Fungi</taxon>
        <taxon>Dikarya</taxon>
        <taxon>Ascomycota</taxon>
        <taxon>Saccharomycotina</taxon>
        <taxon>Saccharomycetes</taxon>
        <taxon>Saccharomycetales</taxon>
        <taxon>Saccharomycetaceae</taxon>
        <taxon>Torulaspora</taxon>
    </lineage>
</organism>
<dbReference type="HOGENOM" id="CLU_017135_0_0_1"/>
<dbReference type="InterPro" id="IPR046341">
    <property type="entry name" value="SET_dom_sf"/>
</dbReference>
<dbReference type="AlphaFoldDB" id="G8ZMH1"/>
<dbReference type="Pfam" id="PF00856">
    <property type="entry name" value="SET"/>
    <property type="match status" value="1"/>
</dbReference>
<dbReference type="InterPro" id="IPR050600">
    <property type="entry name" value="SETD3_SETD6_MTase"/>
</dbReference>
<dbReference type="FunCoup" id="G8ZMH1">
    <property type="interactions" value="306"/>
</dbReference>
<name>G8ZMH1_TORDE</name>
<dbReference type="GO" id="GO:0016279">
    <property type="term" value="F:protein-lysine N-methyltransferase activity"/>
    <property type="evidence" value="ECO:0007669"/>
    <property type="project" value="UniProtKB-UniRule"/>
</dbReference>
<dbReference type="GeneID" id="11502979"/>
<dbReference type="PANTHER" id="PTHR13271:SF34">
    <property type="entry name" value="N-LYSINE METHYLTRANSFERASE SETD6"/>
    <property type="match status" value="1"/>
</dbReference>
<dbReference type="KEGG" id="tdl:TDEL_0A04830"/>
<dbReference type="Gene3D" id="3.90.1410.10">
    <property type="entry name" value="set domain protein methyltransferase, domain 1"/>
    <property type="match status" value="1"/>
</dbReference>
<comment type="subcellular location">
    <subcellularLocation>
        <location evidence="1">Nucleus</location>
    </subcellularLocation>
</comment>
<dbReference type="InParanoid" id="G8ZMH1"/>
<dbReference type="PIRSF" id="PIRSF011771">
    <property type="entry name" value="RMS1_SET"/>
    <property type="match status" value="1"/>
</dbReference>
<dbReference type="PANTHER" id="PTHR13271">
    <property type="entry name" value="UNCHARACTERIZED PUTATIVE METHYLTRANSFERASE"/>
    <property type="match status" value="1"/>
</dbReference>
<comment type="function">
    <text evidence="1">S-adenosyl-L-methionine-dependent protein-lysine N-methyltransferase that monomethylates 60S ribosomal protein L42.</text>
</comment>
<evidence type="ECO:0000313" key="4">
    <source>
        <dbReference type="Proteomes" id="UP000005627"/>
    </source>
</evidence>
<reference evidence="3 4" key="1">
    <citation type="journal article" date="2011" name="Proc. Natl. Acad. Sci. U.S.A.">
        <title>Evolutionary erosion of yeast sex chromosomes by mating-type switching accidents.</title>
        <authorList>
            <person name="Gordon J.L."/>
            <person name="Armisen D."/>
            <person name="Proux-Wera E."/>
            <person name="Oheigeartaigh S.S."/>
            <person name="Byrne K.P."/>
            <person name="Wolfe K.H."/>
        </authorList>
    </citation>
    <scope>NUCLEOTIDE SEQUENCE [LARGE SCALE GENOMIC DNA]</scope>
    <source>
        <strain evidence="4">ATCC 10662 / CBS 1146 / NBRC 0425 / NCYC 2629 / NRRL Y-866</strain>
    </source>
</reference>
<dbReference type="Proteomes" id="UP000005627">
    <property type="component" value="Chromosome 1"/>
</dbReference>
<dbReference type="RefSeq" id="XP_003679026.1">
    <property type="nucleotide sequence ID" value="XM_003678978.1"/>
</dbReference>
<evidence type="ECO:0000259" key="2">
    <source>
        <dbReference type="Pfam" id="PF00856"/>
    </source>
</evidence>
<dbReference type="EC" id="2.1.1.-" evidence="1"/>
<comment type="similarity">
    <text evidence="1">Belongs to the class V-like SAM-binding methyltransferase superfamily. Histone-lysine methyltransferase family. SETD6 subfamily.</text>
</comment>
<proteinExistence type="inferred from homology"/>
<evidence type="ECO:0000256" key="1">
    <source>
        <dbReference type="PIRNR" id="PIRNR011771"/>
    </source>
</evidence>
<feature type="domain" description="SET" evidence="2">
    <location>
        <begin position="38"/>
        <end position="258"/>
    </location>
</feature>
<protein>
    <recommendedName>
        <fullName evidence="1">Ribosomal lysine N-methyltransferase 4</fullName>
        <ecNumber evidence="1">2.1.1.-</ecNumber>
    </recommendedName>
</protein>
<gene>
    <name evidence="3" type="primary">TDEL0A04830</name>
    <name evidence="3" type="ORF">TDEL_0A04830</name>
</gene>
<keyword evidence="1" id="KW-0539">Nucleus</keyword>
<dbReference type="FunFam" id="3.90.1410.10:FF:000007">
    <property type="entry name" value="Ribosomal lysine N-methyltransferase 4"/>
    <property type="match status" value="1"/>
</dbReference>
<sequence>MDGYGQATEQFSAWLSEVAGVRMSPKIAISDLRNFNQGRCVVAREAIEGQEVLFEIPRSAILNVGTSRLTEKYPGIRGRLLEEIGHWEGLVLCMLYEMKVLNIQSRWWAYFQVLPRPDEVNSLMFWNDEQLEGLKPSLIVERVGVAEAKQMYERVLQYVEESGVEELGSVSWSDFVYVASVIMSYSFDVELVDADPNEEQELSTVKNDGYMKSMIPLADTLNANTSKCNANLVYDIESLKMCATKPIGMGEQVYNIYGDHPNSELLRRYGYVEWEGSKYDFGEVPMATLVNVIHQKFQWDIEHLTQLIDIIRDNETIGDELQGENIVLHAYDCYSDGQIIPECVVLLQIMVTFLQISEARTLDRPAVERTLLRVVKKCFQLVESGRITKNCARMIEYVIDARLREYPSHAFREITPDHYSIPDIESLRQRMTEKVLQSEVDSLQNCFQSVEENFKLIADSKLLENISKRKLPVKKFKTMKKVKR</sequence>
<keyword evidence="1" id="KW-0808">Transferase</keyword>
<dbReference type="STRING" id="1076872.G8ZMH1"/>
<dbReference type="InterPro" id="IPR011383">
    <property type="entry name" value="N-lys_methylase_SETD6"/>
</dbReference>
<keyword evidence="4" id="KW-1185">Reference proteome</keyword>
<accession>G8ZMH1</accession>
<dbReference type="OrthoDB" id="341421at2759"/>
<dbReference type="GO" id="GO:0005634">
    <property type="term" value="C:nucleus"/>
    <property type="evidence" value="ECO:0007669"/>
    <property type="project" value="UniProtKB-SubCell"/>
</dbReference>
<keyword evidence="1" id="KW-0949">S-adenosyl-L-methionine</keyword>
<dbReference type="eggNOG" id="KOG1338">
    <property type="taxonomic scope" value="Eukaryota"/>
</dbReference>